<dbReference type="Proteomes" id="UP000789759">
    <property type="component" value="Unassembled WGS sequence"/>
</dbReference>
<evidence type="ECO:0000313" key="4">
    <source>
        <dbReference type="Proteomes" id="UP000789759"/>
    </source>
</evidence>
<dbReference type="SUPFAM" id="SSF47095">
    <property type="entry name" value="HMG-box"/>
    <property type="match status" value="1"/>
</dbReference>
<dbReference type="InterPro" id="IPR009071">
    <property type="entry name" value="HMG_box_dom"/>
</dbReference>
<dbReference type="AlphaFoldDB" id="A0A9N8VMM2"/>
<dbReference type="Gene3D" id="1.10.30.10">
    <property type="entry name" value="High mobility group box domain"/>
    <property type="match status" value="1"/>
</dbReference>
<comment type="caution">
    <text evidence="3">The sequence shown here is derived from an EMBL/GenBank/DDBJ whole genome shotgun (WGS) entry which is preliminary data.</text>
</comment>
<dbReference type="OrthoDB" id="6247875at2759"/>
<dbReference type="PROSITE" id="PS50118">
    <property type="entry name" value="HMG_BOX_2"/>
    <property type="match status" value="1"/>
</dbReference>
<keyword evidence="1" id="KW-0539">Nucleus</keyword>
<keyword evidence="4" id="KW-1185">Reference proteome</keyword>
<evidence type="ECO:0000259" key="2">
    <source>
        <dbReference type="PROSITE" id="PS50118"/>
    </source>
</evidence>
<dbReference type="GO" id="GO:0003677">
    <property type="term" value="F:DNA binding"/>
    <property type="evidence" value="ECO:0007669"/>
    <property type="project" value="UniProtKB-UniRule"/>
</dbReference>
<reference evidence="3" key="1">
    <citation type="submission" date="2021-06" db="EMBL/GenBank/DDBJ databases">
        <authorList>
            <person name="Kallberg Y."/>
            <person name="Tangrot J."/>
            <person name="Rosling A."/>
        </authorList>
    </citation>
    <scope>NUCLEOTIDE SEQUENCE</scope>
    <source>
        <strain evidence="3">FL966</strain>
    </source>
</reference>
<dbReference type="GO" id="GO:0005634">
    <property type="term" value="C:nucleus"/>
    <property type="evidence" value="ECO:0007669"/>
    <property type="project" value="UniProtKB-UniRule"/>
</dbReference>
<evidence type="ECO:0000313" key="3">
    <source>
        <dbReference type="EMBL" id="CAG8458056.1"/>
    </source>
</evidence>
<gene>
    <name evidence="3" type="ORF">CPELLU_LOCUS487</name>
</gene>
<name>A0A9N8VMM2_9GLOM</name>
<accession>A0A9N8VMM2</accession>
<proteinExistence type="predicted"/>
<keyword evidence="1" id="KW-0238">DNA-binding</keyword>
<dbReference type="EMBL" id="CAJVQA010000139">
    <property type="protein sequence ID" value="CAG8458056.1"/>
    <property type="molecule type" value="Genomic_DNA"/>
</dbReference>
<feature type="DNA-binding region" description="HMG box" evidence="1">
    <location>
        <begin position="50"/>
        <end position="130"/>
    </location>
</feature>
<protein>
    <submittedName>
        <fullName evidence="3">12810_t:CDS:1</fullName>
    </submittedName>
</protein>
<sequence length="198" mass="23716">MHMRMRPPVKDVLELFGPSIEKDVKKPILEECDSADPELYVNPTMKDGHVLRQLNCWMIFKKDFHKKMTDTGLYGEICHAFNIPGKERVHMVGELVNEYWTRMTELERAPFKKLADRVKERMSSRFPNHRLRRKKRKPKLDEMFRPYLLRSDKKKKSHPKKQQTPVDHKMQDENHYLFGDPYSAYVNPFISVSEFFFV</sequence>
<organism evidence="3 4">
    <name type="scientific">Cetraspora pellucida</name>
    <dbReference type="NCBI Taxonomy" id="1433469"/>
    <lineage>
        <taxon>Eukaryota</taxon>
        <taxon>Fungi</taxon>
        <taxon>Fungi incertae sedis</taxon>
        <taxon>Mucoromycota</taxon>
        <taxon>Glomeromycotina</taxon>
        <taxon>Glomeromycetes</taxon>
        <taxon>Diversisporales</taxon>
        <taxon>Gigasporaceae</taxon>
        <taxon>Cetraspora</taxon>
    </lineage>
</organism>
<evidence type="ECO:0000256" key="1">
    <source>
        <dbReference type="PROSITE-ProRule" id="PRU00267"/>
    </source>
</evidence>
<dbReference type="InterPro" id="IPR036910">
    <property type="entry name" value="HMG_box_dom_sf"/>
</dbReference>
<feature type="domain" description="HMG box" evidence="2">
    <location>
        <begin position="50"/>
        <end position="130"/>
    </location>
</feature>